<reference evidence="2 3" key="1">
    <citation type="submission" date="2014-09" db="EMBL/GenBank/DDBJ databases">
        <authorList>
            <person name="Ellenberger Sabrina"/>
        </authorList>
    </citation>
    <scope>NUCLEOTIDE SEQUENCE [LARGE SCALE GENOMIC DNA]</scope>
    <source>
        <strain evidence="2 3">CBS 412.66</strain>
    </source>
</reference>
<dbReference type="InterPro" id="IPR001087">
    <property type="entry name" value="GDSL"/>
</dbReference>
<name>A0A0B7NI76_9FUNG</name>
<dbReference type="Gene3D" id="3.40.50.1110">
    <property type="entry name" value="SGNH hydrolase"/>
    <property type="match status" value="1"/>
</dbReference>
<dbReference type="EMBL" id="LN733608">
    <property type="protein sequence ID" value="CEP17112.1"/>
    <property type="molecule type" value="Genomic_DNA"/>
</dbReference>
<feature type="signal peptide" evidence="1">
    <location>
        <begin position="1"/>
        <end position="18"/>
    </location>
</feature>
<dbReference type="InterPro" id="IPR038885">
    <property type="entry name" value="PLB1"/>
</dbReference>
<dbReference type="AlphaFoldDB" id="A0A0B7NI76"/>
<dbReference type="Proteomes" id="UP000054107">
    <property type="component" value="Unassembled WGS sequence"/>
</dbReference>
<dbReference type="GO" id="GO:0006644">
    <property type="term" value="P:phospholipid metabolic process"/>
    <property type="evidence" value="ECO:0007669"/>
    <property type="project" value="TreeGrafter"/>
</dbReference>
<dbReference type="Pfam" id="PF00657">
    <property type="entry name" value="Lipase_GDSL"/>
    <property type="match status" value="1"/>
</dbReference>
<dbReference type="InterPro" id="IPR036514">
    <property type="entry name" value="SGNH_hydro_sf"/>
</dbReference>
<evidence type="ECO:0008006" key="4">
    <source>
        <dbReference type="Google" id="ProtNLM"/>
    </source>
</evidence>
<dbReference type="PANTHER" id="PTHR21325:SF31">
    <property type="entry name" value="GH22081P-RELATED"/>
    <property type="match status" value="1"/>
</dbReference>
<organism evidence="2 3">
    <name type="scientific">Parasitella parasitica</name>
    <dbReference type="NCBI Taxonomy" id="35722"/>
    <lineage>
        <taxon>Eukaryota</taxon>
        <taxon>Fungi</taxon>
        <taxon>Fungi incertae sedis</taxon>
        <taxon>Mucoromycota</taxon>
        <taxon>Mucoromycotina</taxon>
        <taxon>Mucoromycetes</taxon>
        <taxon>Mucorales</taxon>
        <taxon>Mucorineae</taxon>
        <taxon>Mucoraceae</taxon>
        <taxon>Parasitella</taxon>
    </lineage>
</organism>
<evidence type="ECO:0000313" key="3">
    <source>
        <dbReference type="Proteomes" id="UP000054107"/>
    </source>
</evidence>
<keyword evidence="3" id="KW-1185">Reference proteome</keyword>
<dbReference type="PANTHER" id="PTHR21325">
    <property type="entry name" value="PHOSPHOLIPASE B, PLB1"/>
    <property type="match status" value="1"/>
</dbReference>
<dbReference type="SUPFAM" id="SSF52266">
    <property type="entry name" value="SGNH hydrolase"/>
    <property type="match status" value="1"/>
</dbReference>
<keyword evidence="1" id="KW-0732">Signal</keyword>
<proteinExistence type="predicted"/>
<feature type="chain" id="PRO_5002120746" description="SGNH hydrolase-type esterase domain-containing protein" evidence="1">
    <location>
        <begin position="19"/>
        <end position="403"/>
    </location>
</feature>
<dbReference type="STRING" id="35722.A0A0B7NI76"/>
<evidence type="ECO:0000256" key="1">
    <source>
        <dbReference type="SAM" id="SignalP"/>
    </source>
</evidence>
<dbReference type="OrthoDB" id="10265800at2759"/>
<accession>A0A0B7NI76</accession>
<dbReference type="GO" id="GO:0004620">
    <property type="term" value="F:phospholipase activity"/>
    <property type="evidence" value="ECO:0007669"/>
    <property type="project" value="InterPro"/>
</dbReference>
<evidence type="ECO:0000313" key="2">
    <source>
        <dbReference type="EMBL" id="CEP17112.1"/>
    </source>
</evidence>
<sequence>MKFCTALIGFITVYGATCLACKDINECPQLPPRARASSVHDLRIDDIEVIAALGDSVSAGMLAKNINSTYITMSDFIEYRGVSWTMGGDPDAPSIANYVKHYRPDVYGASVGQKPARLCPDTFFCLDSEHTPEIDVLNAAQSGATSKELPEQVDYLIEHLGKGTELADKWKLINVFIGFNDASISCVPGRNATEFKANVKGALNYLIEHVDYAFINLIGLMHYNDLVYLTDENPNYRKRFPDDAINLLDYECYCCRQPNAGPSFIGDRVTVYNQMLGRVAEEVSGTLLSDVLSLIMGKKLKNVAVVYQPMNTLIPTVPYNSLRFVVIIGTRCGGKRSNNQLRSNVDGYHPNVLGYSYLSRELWNQMFLKKNEKVQSSSFDAKLPMHCPQPEDRLQTYRAIMKK</sequence>
<protein>
    <recommendedName>
        <fullName evidence="4">SGNH hydrolase-type esterase domain-containing protein</fullName>
    </recommendedName>
</protein>
<gene>
    <name evidence="2" type="primary">PARPA_11404.1 scaffold 44101</name>
</gene>